<dbReference type="Proteomes" id="UP000187406">
    <property type="component" value="Unassembled WGS sequence"/>
</dbReference>
<evidence type="ECO:0000256" key="1">
    <source>
        <dbReference type="ARBA" id="ARBA00009995"/>
    </source>
</evidence>
<accession>A0A1Q3APM4</accession>
<comment type="caution">
    <text evidence="3">The sequence shown here is derived from an EMBL/GenBank/DDBJ whole genome shotgun (WGS) entry which is preliminary data.</text>
</comment>
<dbReference type="CDD" id="cd03784">
    <property type="entry name" value="GT1_Gtf-like"/>
    <property type="match status" value="1"/>
</dbReference>
<dbReference type="FunFam" id="3.40.50.2000:FF:000056">
    <property type="entry name" value="Glycosyltransferase"/>
    <property type="match status" value="1"/>
</dbReference>
<organism evidence="3 4">
    <name type="scientific">Cephalotus follicularis</name>
    <name type="common">Albany pitcher plant</name>
    <dbReference type="NCBI Taxonomy" id="3775"/>
    <lineage>
        <taxon>Eukaryota</taxon>
        <taxon>Viridiplantae</taxon>
        <taxon>Streptophyta</taxon>
        <taxon>Embryophyta</taxon>
        <taxon>Tracheophyta</taxon>
        <taxon>Spermatophyta</taxon>
        <taxon>Magnoliopsida</taxon>
        <taxon>eudicotyledons</taxon>
        <taxon>Gunneridae</taxon>
        <taxon>Pentapetalae</taxon>
        <taxon>rosids</taxon>
        <taxon>fabids</taxon>
        <taxon>Oxalidales</taxon>
        <taxon>Cephalotaceae</taxon>
        <taxon>Cephalotus</taxon>
    </lineage>
</organism>
<dbReference type="Gene3D" id="3.40.50.2000">
    <property type="entry name" value="Glycogen Phosphorylase B"/>
    <property type="match status" value="2"/>
</dbReference>
<comment type="similarity">
    <text evidence="1">Belongs to the UDP-glycosyltransferase family.</text>
</comment>
<evidence type="ECO:0000313" key="4">
    <source>
        <dbReference type="Proteomes" id="UP000187406"/>
    </source>
</evidence>
<keyword evidence="2" id="KW-0808">Transferase</keyword>
<dbReference type="EMBL" id="BDDD01000034">
    <property type="protein sequence ID" value="GAV57503.1"/>
    <property type="molecule type" value="Genomic_DNA"/>
</dbReference>
<protein>
    <submittedName>
        <fullName evidence="3">UDPGT domain-containing protein</fullName>
    </submittedName>
</protein>
<feature type="non-terminal residue" evidence="3">
    <location>
        <position position="1"/>
    </location>
</feature>
<dbReference type="InterPro" id="IPR002213">
    <property type="entry name" value="UDP_glucos_trans"/>
</dbReference>
<gene>
    <name evidence="3" type="ORF">CFOL_v3_01040</name>
</gene>
<dbReference type="InParanoid" id="A0A1Q3APM4"/>
<sequence>RFTMNRSVNAHVLIVSFPVQGHIAPLIKVAHKLVDHRVRVTFLTTKFAYARIRTVFIPPGNPVALPEMSEEHNRVRIVSVPDGLEPEDDRKDDVKVGVSISKVMPGYLEDLIKKANQSEGDEKIDCLIADATLGWSLEVAGKMGIKRAMFFMSSPGNLALLLHLPKLIESGIIDSSDGNSQENEKIQVSSNLPAVDAAELLWNCLPDVFMRKAAFEYALTVHQTVKLCNWVLCNWFHELEPSAENVAPNILPIGPLLAKGQPAGNFWMEDYSCLSWLDRQPAGSVIYAAFGSTSKFSHHQFKELALGLQLAGRPFLCVVRPDFTDELCRSYLDEFTEKLGNLGRIVGWAPQEMVLAHPSVACFMTHCGWNSSIEGLSMGVPQLCWPYFADQLYNKTCICEGWVTGLWLKPNEDGIVSRHEIKEKMDELLSNEGIRANALKLKQLAQKSVSQGGSSSKNLEDFVQQIKN</sequence>
<dbReference type="GO" id="GO:0080043">
    <property type="term" value="F:quercetin 3-O-glucosyltransferase activity"/>
    <property type="evidence" value="ECO:0007669"/>
    <property type="project" value="TreeGrafter"/>
</dbReference>
<evidence type="ECO:0000313" key="3">
    <source>
        <dbReference type="EMBL" id="GAV57503.1"/>
    </source>
</evidence>
<dbReference type="FunFam" id="3.40.50.2000:FF:000108">
    <property type="entry name" value="UDP-glycosyltransferase 83A1"/>
    <property type="match status" value="1"/>
</dbReference>
<keyword evidence="4" id="KW-1185">Reference proteome</keyword>
<dbReference type="PANTHER" id="PTHR11926:SF1412">
    <property type="entry name" value="UDP-GLYCOSYLTRANSFERASE 83A1-LIKE"/>
    <property type="match status" value="1"/>
</dbReference>
<dbReference type="GO" id="GO:0080044">
    <property type="term" value="F:quercetin 7-O-glucosyltransferase activity"/>
    <property type="evidence" value="ECO:0007669"/>
    <property type="project" value="TreeGrafter"/>
</dbReference>
<reference evidence="4" key="1">
    <citation type="submission" date="2016-04" db="EMBL/GenBank/DDBJ databases">
        <title>Cephalotus genome sequencing.</title>
        <authorList>
            <person name="Fukushima K."/>
            <person name="Hasebe M."/>
            <person name="Fang X."/>
        </authorList>
    </citation>
    <scope>NUCLEOTIDE SEQUENCE [LARGE SCALE GENOMIC DNA]</scope>
    <source>
        <strain evidence="4">cv. St1</strain>
    </source>
</reference>
<dbReference type="PANTHER" id="PTHR11926">
    <property type="entry name" value="GLUCOSYL/GLUCURONOSYL TRANSFERASES"/>
    <property type="match status" value="1"/>
</dbReference>
<evidence type="ECO:0000256" key="2">
    <source>
        <dbReference type="ARBA" id="ARBA00022679"/>
    </source>
</evidence>
<proteinExistence type="inferred from homology"/>
<name>A0A1Q3APM4_CEPFO</name>
<dbReference type="AlphaFoldDB" id="A0A1Q3APM4"/>
<dbReference type="SUPFAM" id="SSF53756">
    <property type="entry name" value="UDP-Glycosyltransferase/glycogen phosphorylase"/>
    <property type="match status" value="1"/>
</dbReference>
<dbReference type="OrthoDB" id="5835829at2759"/>
<dbReference type="Pfam" id="PF00201">
    <property type="entry name" value="UDPGT"/>
    <property type="match status" value="1"/>
</dbReference>